<evidence type="ECO:0000313" key="8">
    <source>
        <dbReference type="Proteomes" id="UP000295221"/>
    </source>
</evidence>
<feature type="transmembrane region" description="Helical" evidence="6">
    <location>
        <begin position="71"/>
        <end position="90"/>
    </location>
</feature>
<accession>A0A4R2GG56</accession>
<evidence type="ECO:0000256" key="1">
    <source>
        <dbReference type="ARBA" id="ARBA00004651"/>
    </source>
</evidence>
<dbReference type="PANTHER" id="PTHR30086">
    <property type="entry name" value="ARGININE EXPORTER PROTEIN ARGO"/>
    <property type="match status" value="1"/>
</dbReference>
<dbReference type="GO" id="GO:0005886">
    <property type="term" value="C:plasma membrane"/>
    <property type="evidence" value="ECO:0007669"/>
    <property type="project" value="UniProtKB-SubCell"/>
</dbReference>
<keyword evidence="4 6" id="KW-1133">Transmembrane helix</keyword>
<keyword evidence="2" id="KW-1003">Cell membrane</keyword>
<dbReference type="PANTHER" id="PTHR30086:SF20">
    <property type="entry name" value="ARGININE EXPORTER PROTEIN ARGO-RELATED"/>
    <property type="match status" value="1"/>
</dbReference>
<sequence length="209" mass="22796">MNPVIDGIIVGFSASVPLGPIGVLCIQRTLQRGRLSGFVSGLGAAVSDTIYAIIAGFSLSFIVAFIEEHVIWMQLIGATVLIILGVHIFRSNPAVQLRRQRRRKSSYLHDFLSTMLLTISNPLALFLFLAFFAGLRVVDPAMGLAGQLTLVGGVLIGASSWWLLLTTIVGFFQAAVNLRRLFWINKIAGATIIVLVIIALMVWFIRSMV</sequence>
<evidence type="ECO:0000313" key="7">
    <source>
        <dbReference type="EMBL" id="TCO06941.1"/>
    </source>
</evidence>
<evidence type="ECO:0000256" key="2">
    <source>
        <dbReference type="ARBA" id="ARBA00022475"/>
    </source>
</evidence>
<comment type="subcellular location">
    <subcellularLocation>
        <location evidence="1">Cell membrane</location>
        <topology evidence="1">Multi-pass membrane protein</topology>
    </subcellularLocation>
</comment>
<dbReference type="GO" id="GO:0015171">
    <property type="term" value="F:amino acid transmembrane transporter activity"/>
    <property type="evidence" value="ECO:0007669"/>
    <property type="project" value="TreeGrafter"/>
</dbReference>
<organism evidence="7 8">
    <name type="scientific">Natronoflexus pectinivorans</name>
    <dbReference type="NCBI Taxonomy" id="682526"/>
    <lineage>
        <taxon>Bacteria</taxon>
        <taxon>Pseudomonadati</taxon>
        <taxon>Bacteroidota</taxon>
        <taxon>Bacteroidia</taxon>
        <taxon>Marinilabiliales</taxon>
        <taxon>Marinilabiliaceae</taxon>
        <taxon>Natronoflexus</taxon>
    </lineage>
</organism>
<keyword evidence="8" id="KW-1185">Reference proteome</keyword>
<evidence type="ECO:0000256" key="5">
    <source>
        <dbReference type="ARBA" id="ARBA00023136"/>
    </source>
</evidence>
<evidence type="ECO:0000256" key="6">
    <source>
        <dbReference type="SAM" id="Phobius"/>
    </source>
</evidence>
<feature type="transmembrane region" description="Helical" evidence="6">
    <location>
        <begin position="6"/>
        <end position="26"/>
    </location>
</feature>
<feature type="transmembrane region" description="Helical" evidence="6">
    <location>
        <begin position="150"/>
        <end position="175"/>
    </location>
</feature>
<comment type="caution">
    <text evidence="7">The sequence shown here is derived from an EMBL/GenBank/DDBJ whole genome shotgun (WGS) entry which is preliminary data.</text>
</comment>
<proteinExistence type="predicted"/>
<feature type="transmembrane region" description="Helical" evidence="6">
    <location>
        <begin position="38"/>
        <end position="65"/>
    </location>
</feature>
<dbReference type="InterPro" id="IPR001123">
    <property type="entry name" value="LeuE-type"/>
</dbReference>
<keyword evidence="3 6" id="KW-0812">Transmembrane</keyword>
<keyword evidence="5 6" id="KW-0472">Membrane</keyword>
<protein>
    <submittedName>
        <fullName evidence="7">Threonine/homoserine/homoserine lactone efflux protein</fullName>
    </submittedName>
</protein>
<evidence type="ECO:0000256" key="3">
    <source>
        <dbReference type="ARBA" id="ARBA00022692"/>
    </source>
</evidence>
<dbReference type="AlphaFoldDB" id="A0A4R2GG56"/>
<reference evidence="7 8" key="1">
    <citation type="submission" date="2019-03" db="EMBL/GenBank/DDBJ databases">
        <title>Genomic Encyclopedia of Type Strains, Phase IV (KMG-IV): sequencing the most valuable type-strain genomes for metagenomic binning, comparative biology and taxonomic classification.</title>
        <authorList>
            <person name="Goeker M."/>
        </authorList>
    </citation>
    <scope>NUCLEOTIDE SEQUENCE [LARGE SCALE GENOMIC DNA]</scope>
    <source>
        <strain evidence="7 8">DSM 24179</strain>
    </source>
</reference>
<dbReference type="Pfam" id="PF01810">
    <property type="entry name" value="LysE"/>
    <property type="match status" value="1"/>
</dbReference>
<name>A0A4R2GG56_9BACT</name>
<dbReference type="Proteomes" id="UP000295221">
    <property type="component" value="Unassembled WGS sequence"/>
</dbReference>
<gene>
    <name evidence="7" type="ORF">EV194_11157</name>
</gene>
<feature type="transmembrane region" description="Helical" evidence="6">
    <location>
        <begin position="187"/>
        <end position="205"/>
    </location>
</feature>
<evidence type="ECO:0000256" key="4">
    <source>
        <dbReference type="ARBA" id="ARBA00022989"/>
    </source>
</evidence>
<dbReference type="EMBL" id="SLWK01000011">
    <property type="protein sequence ID" value="TCO06941.1"/>
    <property type="molecule type" value="Genomic_DNA"/>
</dbReference>
<feature type="transmembrane region" description="Helical" evidence="6">
    <location>
        <begin position="111"/>
        <end position="138"/>
    </location>
</feature>